<evidence type="ECO:0000313" key="2">
    <source>
        <dbReference type="Ensembl" id="ENSACIP00000020834.1"/>
    </source>
</evidence>
<reference evidence="2" key="2">
    <citation type="submission" date="2025-09" db="UniProtKB">
        <authorList>
            <consortium name="Ensembl"/>
        </authorList>
    </citation>
    <scope>IDENTIFICATION</scope>
</reference>
<dbReference type="Proteomes" id="UP000261340">
    <property type="component" value="Unplaced"/>
</dbReference>
<sequence>MAVMSMEMWWDLLFLLPVVKFYVPGVDIKAVKLTSSCTQVPYNYNSLPFCRPELIMYRGQNLGKVLHGVGE</sequence>
<dbReference type="AlphaFoldDB" id="A0A3Q0S7V9"/>
<feature type="signal peptide" evidence="1">
    <location>
        <begin position="1"/>
        <end position="21"/>
    </location>
</feature>
<evidence type="ECO:0000313" key="3">
    <source>
        <dbReference type="Proteomes" id="UP000261340"/>
    </source>
</evidence>
<protein>
    <recommendedName>
        <fullName evidence="4">Transmembrane 9 superfamily member</fullName>
    </recommendedName>
</protein>
<evidence type="ECO:0008006" key="4">
    <source>
        <dbReference type="Google" id="ProtNLM"/>
    </source>
</evidence>
<evidence type="ECO:0000256" key="1">
    <source>
        <dbReference type="SAM" id="SignalP"/>
    </source>
</evidence>
<dbReference type="STRING" id="61819.ENSACIP00000020834"/>
<organism evidence="2 3">
    <name type="scientific">Amphilophus citrinellus</name>
    <name type="common">Midas cichlid</name>
    <name type="synonym">Cichlasoma citrinellum</name>
    <dbReference type="NCBI Taxonomy" id="61819"/>
    <lineage>
        <taxon>Eukaryota</taxon>
        <taxon>Metazoa</taxon>
        <taxon>Chordata</taxon>
        <taxon>Craniata</taxon>
        <taxon>Vertebrata</taxon>
        <taxon>Euteleostomi</taxon>
        <taxon>Actinopterygii</taxon>
        <taxon>Neopterygii</taxon>
        <taxon>Teleostei</taxon>
        <taxon>Neoteleostei</taxon>
        <taxon>Acanthomorphata</taxon>
        <taxon>Ovalentaria</taxon>
        <taxon>Cichlomorphae</taxon>
        <taxon>Cichliformes</taxon>
        <taxon>Cichlidae</taxon>
        <taxon>New World cichlids</taxon>
        <taxon>Cichlasomatinae</taxon>
        <taxon>Heroini</taxon>
        <taxon>Amphilophus</taxon>
    </lineage>
</organism>
<name>A0A3Q0S7V9_AMPCI</name>
<feature type="chain" id="PRO_5028056293" description="Transmembrane 9 superfamily member" evidence="1">
    <location>
        <begin position="22"/>
        <end position="71"/>
    </location>
</feature>
<reference evidence="2" key="1">
    <citation type="submission" date="2025-08" db="UniProtKB">
        <authorList>
            <consortium name="Ensembl"/>
        </authorList>
    </citation>
    <scope>IDENTIFICATION</scope>
</reference>
<accession>A0A3Q0S7V9</accession>
<proteinExistence type="predicted"/>
<dbReference type="Ensembl" id="ENSACIT00000021377.1">
    <property type="protein sequence ID" value="ENSACIP00000020834.1"/>
    <property type="gene ID" value="ENSACIG00000016188.1"/>
</dbReference>
<keyword evidence="3" id="KW-1185">Reference proteome</keyword>
<keyword evidence="1" id="KW-0732">Signal</keyword>